<dbReference type="PRINTS" id="PR00778">
    <property type="entry name" value="HTHARSR"/>
</dbReference>
<organism evidence="7 8">
    <name type="scientific">Lacrimispora amygdalina</name>
    <dbReference type="NCBI Taxonomy" id="253257"/>
    <lineage>
        <taxon>Bacteria</taxon>
        <taxon>Bacillati</taxon>
        <taxon>Bacillota</taxon>
        <taxon>Clostridia</taxon>
        <taxon>Lachnospirales</taxon>
        <taxon>Lachnospiraceae</taxon>
        <taxon>Lacrimispora</taxon>
    </lineage>
</organism>
<name>A0A3E2ND94_9FIRM</name>
<evidence type="ECO:0000259" key="5">
    <source>
        <dbReference type="PROSITE" id="PS50987"/>
    </source>
</evidence>
<dbReference type="InterPro" id="IPR051081">
    <property type="entry name" value="HTH_MetalResp_TranReg"/>
</dbReference>
<dbReference type="OrthoDB" id="9798835at2"/>
<keyword evidence="3" id="KW-0804">Transcription</keyword>
<dbReference type="Gene3D" id="1.10.10.10">
    <property type="entry name" value="Winged helix-like DNA-binding domain superfamily/Winged helix DNA-binding domain"/>
    <property type="match status" value="1"/>
</dbReference>
<evidence type="ECO:0000256" key="3">
    <source>
        <dbReference type="ARBA" id="ARBA00023163"/>
    </source>
</evidence>
<dbReference type="NCBIfam" id="NF033788">
    <property type="entry name" value="HTH_metalloreg"/>
    <property type="match status" value="1"/>
</dbReference>
<evidence type="ECO:0000313" key="8">
    <source>
        <dbReference type="Proteomes" id="UP000260680"/>
    </source>
</evidence>
<dbReference type="RefSeq" id="WP_117416910.1">
    <property type="nucleotide sequence ID" value="NZ_BRPJ01000051.1"/>
</dbReference>
<keyword evidence="9" id="KW-1185">Reference proteome</keyword>
<feature type="domain" description="HTH arsR-type" evidence="5">
    <location>
        <begin position="1"/>
        <end position="90"/>
    </location>
</feature>
<dbReference type="EMBL" id="QOHO01000029">
    <property type="protein sequence ID" value="RFZ78972.1"/>
    <property type="molecule type" value="Genomic_DNA"/>
</dbReference>
<dbReference type="CDD" id="cd00090">
    <property type="entry name" value="HTH_ARSR"/>
    <property type="match status" value="1"/>
</dbReference>
<proteinExistence type="predicted"/>
<sequence length="124" mass="13855">MDNLLNIMKALSDENRLTIIELLMKYDFCVGALSRKLEISEAAVSQHLKILRNAGIVAGEKRGYYTHYDVNRQLIEAAGQALCAMAEKKEPRKGCRQHLTGNHHYCSNKLPASAKKEPLTSSPD</sequence>
<dbReference type="Pfam" id="PF01022">
    <property type="entry name" value="HTH_5"/>
    <property type="match status" value="1"/>
</dbReference>
<dbReference type="InterPro" id="IPR011991">
    <property type="entry name" value="ArsR-like_HTH"/>
</dbReference>
<dbReference type="Proteomes" id="UP001419084">
    <property type="component" value="Unassembled WGS sequence"/>
</dbReference>
<evidence type="ECO:0000313" key="7">
    <source>
        <dbReference type="EMBL" id="RFZ78972.1"/>
    </source>
</evidence>
<keyword evidence="1" id="KW-0805">Transcription regulation</keyword>
<protein>
    <submittedName>
        <fullName evidence="6 7">Transcriptional regulator</fullName>
    </submittedName>
</protein>
<dbReference type="SUPFAM" id="SSF46785">
    <property type="entry name" value="Winged helix' DNA-binding domain"/>
    <property type="match status" value="1"/>
</dbReference>
<dbReference type="EMBL" id="BRPJ01000051">
    <property type="protein sequence ID" value="GLB30886.1"/>
    <property type="molecule type" value="Genomic_DNA"/>
</dbReference>
<feature type="region of interest" description="Disordered" evidence="4">
    <location>
        <begin position="101"/>
        <end position="124"/>
    </location>
</feature>
<dbReference type="Proteomes" id="UP000260680">
    <property type="component" value="Unassembled WGS sequence"/>
</dbReference>
<accession>A0A3E2ND94</accession>
<dbReference type="GO" id="GO:0003677">
    <property type="term" value="F:DNA binding"/>
    <property type="evidence" value="ECO:0007669"/>
    <property type="project" value="UniProtKB-KW"/>
</dbReference>
<dbReference type="AlphaFoldDB" id="A0A3E2ND94"/>
<reference evidence="7 8" key="1">
    <citation type="submission" date="2018-07" db="EMBL/GenBank/DDBJ databases">
        <title>New species, Clostridium PI-S10-A1B.</title>
        <authorList>
            <person name="Krishna G."/>
            <person name="Summeta K."/>
            <person name="Shikha S."/>
            <person name="Prabhu P.B."/>
            <person name="Suresh K."/>
        </authorList>
    </citation>
    <scope>NUCLEOTIDE SEQUENCE [LARGE SCALE GENOMIC DNA]</scope>
    <source>
        <strain evidence="7 8">PI-S10-A1B</strain>
    </source>
</reference>
<evidence type="ECO:0000313" key="6">
    <source>
        <dbReference type="EMBL" id="GLB30886.1"/>
    </source>
</evidence>
<dbReference type="InterPro" id="IPR036390">
    <property type="entry name" value="WH_DNA-bd_sf"/>
</dbReference>
<gene>
    <name evidence="7" type="ORF">DS742_10230</name>
    <name evidence="6" type="ORF">LAD12857_28090</name>
</gene>
<evidence type="ECO:0000313" key="9">
    <source>
        <dbReference type="Proteomes" id="UP001419084"/>
    </source>
</evidence>
<dbReference type="PANTHER" id="PTHR33154:SF33">
    <property type="entry name" value="TRANSCRIPTIONAL REPRESSOR SDPR"/>
    <property type="match status" value="1"/>
</dbReference>
<evidence type="ECO:0000256" key="2">
    <source>
        <dbReference type="ARBA" id="ARBA00023125"/>
    </source>
</evidence>
<dbReference type="GO" id="GO:0003700">
    <property type="term" value="F:DNA-binding transcription factor activity"/>
    <property type="evidence" value="ECO:0007669"/>
    <property type="project" value="InterPro"/>
</dbReference>
<dbReference type="PANTHER" id="PTHR33154">
    <property type="entry name" value="TRANSCRIPTIONAL REGULATOR, ARSR FAMILY"/>
    <property type="match status" value="1"/>
</dbReference>
<keyword evidence="2" id="KW-0238">DNA-binding</keyword>
<evidence type="ECO:0000256" key="1">
    <source>
        <dbReference type="ARBA" id="ARBA00023015"/>
    </source>
</evidence>
<dbReference type="InterPro" id="IPR001845">
    <property type="entry name" value="HTH_ArsR_DNA-bd_dom"/>
</dbReference>
<comment type="caution">
    <text evidence="7">The sequence shown here is derived from an EMBL/GenBank/DDBJ whole genome shotgun (WGS) entry which is preliminary data.</text>
</comment>
<dbReference type="InterPro" id="IPR036388">
    <property type="entry name" value="WH-like_DNA-bd_sf"/>
</dbReference>
<evidence type="ECO:0000256" key="4">
    <source>
        <dbReference type="SAM" id="MobiDB-lite"/>
    </source>
</evidence>
<dbReference type="PROSITE" id="PS50987">
    <property type="entry name" value="HTH_ARSR_2"/>
    <property type="match status" value="1"/>
</dbReference>
<reference evidence="6 9" key="2">
    <citation type="journal article" date="2024" name="Int. J. Syst. Evol. Microbiol.">
        <title>Lacrimispora brassicae sp. nov. isolated from fermented cabbage, and proposal of Clostridium indicum Gundawar et al. 2019 and Clostridium methoxybenzovorans Mechichi et al. 1999 as heterotypic synonyms of Lacrimispora amygdalina (Parshina et al. 2003) Haas and Blanchard 2020 and Lacrimispora indolis (McClung and McCoy 1957) Haas and Blanchard 2020, respectively.</title>
        <authorList>
            <person name="Kobayashi H."/>
            <person name="Tanizawa Y."/>
            <person name="Sakamoto M."/>
            <person name="Ohkuma M."/>
            <person name="Tohno M."/>
        </authorList>
    </citation>
    <scope>NUCLEOTIDE SEQUENCE [LARGE SCALE GENOMIC DNA]</scope>
    <source>
        <strain evidence="6 9">DSM 12857</strain>
    </source>
</reference>
<dbReference type="SMART" id="SM00418">
    <property type="entry name" value="HTH_ARSR"/>
    <property type="match status" value="1"/>
</dbReference>